<dbReference type="InterPro" id="IPR001451">
    <property type="entry name" value="Hexapep"/>
</dbReference>
<keyword evidence="4" id="KW-0012">Acyltransferase</keyword>
<evidence type="ECO:0000313" key="6">
    <source>
        <dbReference type="Proteomes" id="UP000323176"/>
    </source>
</evidence>
<dbReference type="PANTHER" id="PTHR23416:SF23">
    <property type="entry name" value="ACETYLTRANSFERASE C18B11.09C-RELATED"/>
    <property type="match status" value="1"/>
</dbReference>
<dbReference type="OrthoDB" id="9782926at2"/>
<dbReference type="Proteomes" id="UP000323176">
    <property type="component" value="Unassembled WGS sequence"/>
</dbReference>
<evidence type="ECO:0000256" key="4">
    <source>
        <dbReference type="ARBA" id="ARBA00023315"/>
    </source>
</evidence>
<comment type="similarity">
    <text evidence="1">Belongs to the transferase hexapeptide repeat family.</text>
</comment>
<protein>
    <submittedName>
        <fullName evidence="5">Sugar O-acetyltransferase</fullName>
    </submittedName>
</protein>
<evidence type="ECO:0000256" key="2">
    <source>
        <dbReference type="ARBA" id="ARBA00022679"/>
    </source>
</evidence>
<name>A0A5C8ETC1_BRAPL</name>
<dbReference type="GO" id="GO:0008374">
    <property type="term" value="F:O-acyltransferase activity"/>
    <property type="evidence" value="ECO:0007669"/>
    <property type="project" value="TreeGrafter"/>
</dbReference>
<keyword evidence="2 5" id="KW-0808">Transferase</keyword>
<keyword evidence="3" id="KW-0677">Repeat</keyword>
<dbReference type="PROSITE" id="PS00101">
    <property type="entry name" value="HEXAPEP_TRANSFERASES"/>
    <property type="match status" value="1"/>
</dbReference>
<dbReference type="InterPro" id="IPR011004">
    <property type="entry name" value="Trimer_LpxA-like_sf"/>
</dbReference>
<dbReference type="Gene3D" id="2.160.10.10">
    <property type="entry name" value="Hexapeptide repeat proteins"/>
    <property type="match status" value="1"/>
</dbReference>
<proteinExistence type="inferred from homology"/>
<comment type="caution">
    <text evidence="5">The sequence shown here is derived from an EMBL/GenBank/DDBJ whole genome shotgun (WGS) entry which is preliminary data.</text>
</comment>
<sequence>MNIEEFIKYCKDGNPVSSIDKELSPFLHECAQNAIKTCMEINNSYHTPEEVRKLFEKLTGENIDESFTCFPPFYSDFGRNIKIGKNVFFNCGCSFQDRGGITIGDNVFLGMNVTISTLNHGFDLEHRSTTYPSKVVIGNNVWIGSGANILGGITIGDNSIIAAGALVNKDVPSNVIVRGVPAKIIKNL</sequence>
<evidence type="ECO:0000256" key="3">
    <source>
        <dbReference type="ARBA" id="ARBA00022737"/>
    </source>
</evidence>
<dbReference type="Pfam" id="PF14602">
    <property type="entry name" value="Hexapep_2"/>
    <property type="match status" value="1"/>
</dbReference>
<dbReference type="EMBL" id="SAXY01000051">
    <property type="protein sequence ID" value="TXJ40141.1"/>
    <property type="molecule type" value="Genomic_DNA"/>
</dbReference>
<gene>
    <name evidence="5" type="ORF">EPJ72_08470</name>
</gene>
<dbReference type="InterPro" id="IPR051159">
    <property type="entry name" value="Hexapeptide_acetyltransf"/>
</dbReference>
<dbReference type="PANTHER" id="PTHR23416">
    <property type="entry name" value="SIALIC ACID SYNTHASE-RELATED"/>
    <property type="match status" value="1"/>
</dbReference>
<dbReference type="Pfam" id="PF00132">
    <property type="entry name" value="Hexapep"/>
    <property type="match status" value="1"/>
</dbReference>
<evidence type="ECO:0000256" key="1">
    <source>
        <dbReference type="ARBA" id="ARBA00007274"/>
    </source>
</evidence>
<reference evidence="5 6" key="1">
    <citation type="journal article" date="1992" name="Lakartidningen">
        <title>[Penicillin V and not amoxicillin is the first choice preparation in acute otitis].</title>
        <authorList>
            <person name="Kamme C."/>
            <person name="Lundgren K."/>
            <person name="Prellner K."/>
        </authorList>
    </citation>
    <scope>NUCLEOTIDE SEQUENCE [LARGE SCALE GENOMIC DNA]</scope>
    <source>
        <strain evidence="5 6">PC5538III-hc</strain>
    </source>
</reference>
<accession>A0A5C8ETC1</accession>
<dbReference type="SUPFAM" id="SSF51161">
    <property type="entry name" value="Trimeric LpxA-like enzymes"/>
    <property type="match status" value="1"/>
</dbReference>
<evidence type="ECO:0000313" key="5">
    <source>
        <dbReference type="EMBL" id="TXJ40141.1"/>
    </source>
</evidence>
<dbReference type="AlphaFoldDB" id="A0A5C8ETC1"/>
<dbReference type="InterPro" id="IPR018357">
    <property type="entry name" value="Hexapep_transf_CS"/>
</dbReference>
<organism evidence="5 6">
    <name type="scientific">Brachyspira pilosicoli</name>
    <name type="common">Serpulina pilosicoli</name>
    <dbReference type="NCBI Taxonomy" id="52584"/>
    <lineage>
        <taxon>Bacteria</taxon>
        <taxon>Pseudomonadati</taxon>
        <taxon>Spirochaetota</taxon>
        <taxon>Spirochaetia</taxon>
        <taxon>Brachyspirales</taxon>
        <taxon>Brachyspiraceae</taxon>
        <taxon>Brachyspira</taxon>
    </lineage>
</organism>